<dbReference type="InterPro" id="IPR011447">
    <property type="entry name" value="DUF1552"/>
</dbReference>
<feature type="non-terminal residue" evidence="1">
    <location>
        <position position="393"/>
    </location>
</feature>
<evidence type="ECO:0000313" key="1">
    <source>
        <dbReference type="EMBL" id="SVB56417.1"/>
    </source>
</evidence>
<proteinExistence type="predicted"/>
<dbReference type="EMBL" id="UINC01047304">
    <property type="protein sequence ID" value="SVB56417.1"/>
    <property type="molecule type" value="Genomic_DNA"/>
</dbReference>
<dbReference type="PROSITE" id="PS51318">
    <property type="entry name" value="TAT"/>
    <property type="match status" value="1"/>
</dbReference>
<gene>
    <name evidence="1" type="ORF">METZ01_LOCUS209271</name>
</gene>
<dbReference type="Pfam" id="PF07586">
    <property type="entry name" value="HXXSHH"/>
    <property type="match status" value="1"/>
</dbReference>
<sequence length="393" mass="43298">VTTRRSFLRGAGVALALPVLESLYPDKAAAAAPTAAGGRRKRMVAINIGLGLHAPNMIPETAGRGFELPTYLKILGDYRDQFTVMSGVSHPEVGGGHHSYKSYLTCAPHPNSAGFRNSISLDQFAAAKLGTETRFASLSLSNRGPGLSWSRSGVEIPTLTRPSHVYRKLFIEGSAKEVTHRVQRLKDGQSVLDVVMEKTNRMQRRLSGRDKEKLDQYFEAVREAERRLHKAEAWELKPKPKVEAKAPVDQTDSKEIIERMRLLYDVMHLAIESDSTRFITCNFPGMNSVPVIPGVDIDYHNLSHHAKDPAKIEQLTIVESAVVSEFEAFLKKLDESAEPGGSLLDSTMVLFGSNLGNASNHDTKNMPIVLAGGGFYHGQHLAFDKKDNYPLPN</sequence>
<reference evidence="1" key="1">
    <citation type="submission" date="2018-05" db="EMBL/GenBank/DDBJ databases">
        <authorList>
            <person name="Lanie J.A."/>
            <person name="Ng W.-L."/>
            <person name="Kazmierczak K.M."/>
            <person name="Andrzejewski T.M."/>
            <person name="Davidsen T.M."/>
            <person name="Wayne K.J."/>
            <person name="Tettelin H."/>
            <person name="Glass J.I."/>
            <person name="Rusch D."/>
            <person name="Podicherti R."/>
            <person name="Tsui H.-C.T."/>
            <person name="Winkler M.E."/>
        </authorList>
    </citation>
    <scope>NUCLEOTIDE SEQUENCE</scope>
</reference>
<protein>
    <recommendedName>
        <fullName evidence="2">DUF1552 domain-containing protein</fullName>
    </recommendedName>
</protein>
<dbReference type="InterPro" id="IPR006311">
    <property type="entry name" value="TAT_signal"/>
</dbReference>
<name>A0A382F2X5_9ZZZZ</name>
<dbReference type="AlphaFoldDB" id="A0A382F2X5"/>
<accession>A0A382F2X5</accession>
<feature type="non-terminal residue" evidence="1">
    <location>
        <position position="1"/>
    </location>
</feature>
<evidence type="ECO:0008006" key="2">
    <source>
        <dbReference type="Google" id="ProtNLM"/>
    </source>
</evidence>
<organism evidence="1">
    <name type="scientific">marine metagenome</name>
    <dbReference type="NCBI Taxonomy" id="408172"/>
    <lineage>
        <taxon>unclassified sequences</taxon>
        <taxon>metagenomes</taxon>
        <taxon>ecological metagenomes</taxon>
    </lineage>
</organism>